<dbReference type="OrthoDB" id="878334at2"/>
<keyword evidence="2" id="KW-0732">Signal</keyword>
<gene>
    <name evidence="3" type="ORF">CDA63_02485</name>
</gene>
<dbReference type="EMBL" id="NIRR01000002">
    <property type="protein sequence ID" value="OWP64645.1"/>
    <property type="molecule type" value="Genomic_DNA"/>
</dbReference>
<reference evidence="3 4" key="1">
    <citation type="submission" date="2017-06" db="EMBL/GenBank/DDBJ databases">
        <title>Hymenobacter amundsenii sp. nov. isolated from regoliths in Antarctica.</title>
        <authorList>
            <person name="Sedlacek I."/>
            <person name="Kralova S."/>
            <person name="Pantucek R."/>
            <person name="Svec P."/>
            <person name="Holochova P."/>
            <person name="Stankova E."/>
            <person name="Vrbovska V."/>
            <person name="Busse H.-J."/>
        </authorList>
    </citation>
    <scope>NUCLEOTIDE SEQUENCE [LARGE SCALE GENOMIC DNA]</scope>
    <source>
        <strain evidence="3 4">CCM 8682</strain>
    </source>
</reference>
<protein>
    <recommendedName>
        <fullName evidence="5">Prolyl-tRNA synthetase</fullName>
    </recommendedName>
</protein>
<name>A0A246FPG6_9BACT</name>
<dbReference type="RefSeq" id="WP_088462867.1">
    <property type="nucleotide sequence ID" value="NZ_NIRR01000002.1"/>
</dbReference>
<feature type="signal peptide" evidence="2">
    <location>
        <begin position="1"/>
        <end position="26"/>
    </location>
</feature>
<evidence type="ECO:0000256" key="2">
    <source>
        <dbReference type="SAM" id="SignalP"/>
    </source>
</evidence>
<keyword evidence="4" id="KW-1185">Reference proteome</keyword>
<feature type="region of interest" description="Disordered" evidence="1">
    <location>
        <begin position="221"/>
        <end position="485"/>
    </location>
</feature>
<proteinExistence type="predicted"/>
<feature type="compositionally biased region" description="Polar residues" evidence="1">
    <location>
        <begin position="261"/>
        <end position="270"/>
    </location>
</feature>
<evidence type="ECO:0000313" key="4">
    <source>
        <dbReference type="Proteomes" id="UP000197277"/>
    </source>
</evidence>
<dbReference type="Proteomes" id="UP000197277">
    <property type="component" value="Unassembled WGS sequence"/>
</dbReference>
<comment type="caution">
    <text evidence="3">The sequence shown here is derived from an EMBL/GenBank/DDBJ whole genome shotgun (WGS) entry which is preliminary data.</text>
</comment>
<feature type="compositionally biased region" description="Low complexity" evidence="1">
    <location>
        <begin position="415"/>
        <end position="471"/>
    </location>
</feature>
<feature type="compositionally biased region" description="Low complexity" evidence="1">
    <location>
        <begin position="286"/>
        <end position="296"/>
    </location>
</feature>
<accession>A0A246FPG6</accession>
<dbReference type="AlphaFoldDB" id="A0A246FPG6"/>
<feature type="compositionally biased region" description="Polar residues" evidence="1">
    <location>
        <begin position="366"/>
        <end position="376"/>
    </location>
</feature>
<evidence type="ECO:0008006" key="5">
    <source>
        <dbReference type="Google" id="ProtNLM"/>
    </source>
</evidence>
<evidence type="ECO:0000256" key="1">
    <source>
        <dbReference type="SAM" id="MobiDB-lite"/>
    </source>
</evidence>
<evidence type="ECO:0000313" key="3">
    <source>
        <dbReference type="EMBL" id="OWP64645.1"/>
    </source>
</evidence>
<feature type="chain" id="PRO_5012422050" description="Prolyl-tRNA synthetase" evidence="2">
    <location>
        <begin position="27"/>
        <end position="485"/>
    </location>
</feature>
<sequence>MKKHLPAFLPALALLTLGGCATTSNLATTENDGMYYSALDRVTAPAVAPMADMPSANPGDIANPDYNGSGTATRGGAEYYDDDYYYASRLRRFNTPYRGSSLGYYDFAYTDPFFYGSPVFAYSPYSPYGYYDPFARPYYGYGGLSINIGFGYGFGRPYYRPVGYGYSYDPYGYGYYPGSPWGGYYGGYGGGRYARNYYNGGGYYGGGSGYYGNGYGSNWNGNNDQPGRQRTGRRDWVGDTRNASDTPVGGRGRVQEGGFTTAPNPNQQSGLVERPSRGRRVQEVPTSGSGAAGTSGRMQAGQGAATLGNDQQLGGRRGRIQEMPNTNTTPPVVGGRRDQISADQSGRDMSGTEQQGGRRWRVLSNDGGSQPVPTTDRSGDNPYQRRSRSDWNPAGSGSASSPEQPRRQRISENAPSRPSYSQPSRSSESSRPARASEPSRSYSQPSQSSQSSQPSRSYSEPSRSSNSNSGNSGSGAAGGRRGRVE</sequence>
<organism evidence="3 4">
    <name type="scientific">Hymenobacter amundsenii</name>
    <dbReference type="NCBI Taxonomy" id="2006685"/>
    <lineage>
        <taxon>Bacteria</taxon>
        <taxon>Pseudomonadati</taxon>
        <taxon>Bacteroidota</taxon>
        <taxon>Cytophagia</taxon>
        <taxon>Cytophagales</taxon>
        <taxon>Hymenobacteraceae</taxon>
        <taxon>Hymenobacter</taxon>
    </lineage>
</organism>
<dbReference type="PROSITE" id="PS51257">
    <property type="entry name" value="PROKAR_LIPOPROTEIN"/>
    <property type="match status" value="1"/>
</dbReference>